<dbReference type="EMBL" id="CAAHFG010000003">
    <property type="protein sequence ID" value="VGO16111.1"/>
    <property type="molecule type" value="Genomic_DNA"/>
</dbReference>
<organism evidence="5 6">
    <name type="scientific">Pontiella desulfatans</name>
    <dbReference type="NCBI Taxonomy" id="2750659"/>
    <lineage>
        <taxon>Bacteria</taxon>
        <taxon>Pseudomonadati</taxon>
        <taxon>Kiritimatiellota</taxon>
        <taxon>Kiritimatiellia</taxon>
        <taxon>Kiritimatiellales</taxon>
        <taxon>Pontiellaceae</taxon>
        <taxon>Pontiella</taxon>
    </lineage>
</organism>
<evidence type="ECO:0000256" key="2">
    <source>
        <dbReference type="ARBA" id="ARBA00022840"/>
    </source>
</evidence>
<evidence type="ECO:0000259" key="3">
    <source>
        <dbReference type="Pfam" id="PF02568"/>
    </source>
</evidence>
<keyword evidence="6" id="KW-1185">Reference proteome</keyword>
<name>A0A6C2U9C4_PONDE</name>
<feature type="domain" description="NFACT protein RNA binding" evidence="4">
    <location>
        <begin position="226"/>
        <end position="325"/>
    </location>
</feature>
<dbReference type="Pfam" id="PF02568">
    <property type="entry name" value="ThiI"/>
    <property type="match status" value="1"/>
</dbReference>
<dbReference type="SUPFAM" id="SSF52402">
    <property type="entry name" value="Adenine nucleotide alpha hydrolases-like"/>
    <property type="match status" value="1"/>
</dbReference>
<dbReference type="Proteomes" id="UP000366872">
    <property type="component" value="Unassembled WGS sequence"/>
</dbReference>
<gene>
    <name evidence="5" type="ORF">PDESU_04701</name>
</gene>
<dbReference type="PANTHER" id="PTHR11933:SF6">
    <property type="entry name" value="THIL AANH DOMAIN-CONTAINING PROTEIN"/>
    <property type="match status" value="1"/>
</dbReference>
<dbReference type="GO" id="GO:0005524">
    <property type="term" value="F:ATP binding"/>
    <property type="evidence" value="ECO:0007669"/>
    <property type="project" value="UniProtKB-KW"/>
</dbReference>
<proteinExistence type="predicted"/>
<dbReference type="RefSeq" id="WP_136081660.1">
    <property type="nucleotide sequence ID" value="NZ_CAAHFG010000003.1"/>
</dbReference>
<evidence type="ECO:0000313" key="6">
    <source>
        <dbReference type="Proteomes" id="UP000366872"/>
    </source>
</evidence>
<dbReference type="GO" id="GO:0004810">
    <property type="term" value="F:CCA tRNA nucleotidyltransferase activity"/>
    <property type="evidence" value="ECO:0007669"/>
    <property type="project" value="InterPro"/>
</dbReference>
<dbReference type="Gene3D" id="3.40.50.620">
    <property type="entry name" value="HUPs"/>
    <property type="match status" value="1"/>
</dbReference>
<dbReference type="Pfam" id="PF18297">
    <property type="entry name" value="NFACT-R_2"/>
    <property type="match status" value="1"/>
</dbReference>
<dbReference type="InterPro" id="IPR014729">
    <property type="entry name" value="Rossmann-like_a/b/a_fold"/>
</dbReference>
<keyword evidence="2" id="KW-0067">ATP-binding</keyword>
<dbReference type="InterPro" id="IPR059101">
    <property type="entry name" value="NFACT-R_2"/>
</dbReference>
<keyword evidence="1" id="KW-0547">Nucleotide-binding</keyword>
<dbReference type="PANTHER" id="PTHR11933">
    <property type="entry name" value="TRNA 5-METHYLAMINOMETHYL-2-THIOURIDYLATE -METHYLTRANSFERASE"/>
    <property type="match status" value="1"/>
</dbReference>
<feature type="domain" description="Thil AANH" evidence="3">
    <location>
        <begin position="4"/>
        <end position="142"/>
    </location>
</feature>
<sequence length="331" mass="36356">MKKQYKALSLLSGGLDSQLAVCVLREQGVHVEAIVYNSPFFGTDKAEAAAKALDIPLHIIDFTEDILEQVQHPAHGLGGAMNPCIDCHAHMIMRAGELLEEWGFDFIATGEVLAQRPMSQNKQSLGVVARCSKYEDLIVRPLSASLLPPTKPIREGWIDAGKLPRFSGRNRTPQMELAKHFGITSYPTPAGGCLLTEERFGKKLKDLLDHEGPDADRTNVWLLPTGRHMRLADDVKIIVGSCKEDNELLDEKAHPDDYRITCPTLPSPLVIAPPNAREDQLETAAAICARYAKTPKDQPCTVEITNGSGSHTIEVIPMDPDAVKQLMITPQ</sequence>
<evidence type="ECO:0000256" key="1">
    <source>
        <dbReference type="ARBA" id="ARBA00022741"/>
    </source>
</evidence>
<reference evidence="5 6" key="1">
    <citation type="submission" date="2019-04" db="EMBL/GenBank/DDBJ databases">
        <authorList>
            <person name="Van Vliet M D."/>
        </authorList>
    </citation>
    <scope>NUCLEOTIDE SEQUENCE [LARGE SCALE GENOMIC DNA]</scope>
    <source>
        <strain evidence="5 6">F1</strain>
    </source>
</reference>
<accession>A0A6C2U9C4</accession>
<protein>
    <submittedName>
        <fullName evidence="5">Uncharacterized protein</fullName>
    </submittedName>
</protein>
<evidence type="ECO:0000259" key="4">
    <source>
        <dbReference type="Pfam" id="PF18297"/>
    </source>
</evidence>
<evidence type="ECO:0000313" key="5">
    <source>
        <dbReference type="EMBL" id="VGO16111.1"/>
    </source>
</evidence>
<dbReference type="AlphaFoldDB" id="A0A6C2U9C4"/>
<dbReference type="InterPro" id="IPR020536">
    <property type="entry name" value="ThiI_AANH"/>
</dbReference>